<accession>M7N4A2</accession>
<feature type="transmembrane region" description="Helical" evidence="1">
    <location>
        <begin position="51"/>
        <end position="69"/>
    </location>
</feature>
<evidence type="ECO:0000256" key="1">
    <source>
        <dbReference type="SAM" id="Phobius"/>
    </source>
</evidence>
<keyword evidence="1" id="KW-1133">Transmembrane helix</keyword>
<dbReference type="EMBL" id="AODQ01000024">
    <property type="protein sequence ID" value="EMR03503.1"/>
    <property type="molecule type" value="Genomic_DNA"/>
</dbReference>
<dbReference type="STRING" id="1279009.ADICEAN_01352"/>
<dbReference type="AlphaFoldDB" id="M7N4A2"/>
<name>M7N4A2_9BACT</name>
<evidence type="ECO:0000313" key="2">
    <source>
        <dbReference type="EMBL" id="EMR03503.1"/>
    </source>
</evidence>
<dbReference type="RefSeq" id="WP_009194752.1">
    <property type="nucleotide sequence ID" value="NZ_AODQ01000024.1"/>
</dbReference>
<gene>
    <name evidence="2" type="ORF">ADICEAN_01352</name>
</gene>
<organism evidence="2 3">
    <name type="scientific">Cesiribacter andamanensis AMV16</name>
    <dbReference type="NCBI Taxonomy" id="1279009"/>
    <lineage>
        <taxon>Bacteria</taxon>
        <taxon>Pseudomonadati</taxon>
        <taxon>Bacteroidota</taxon>
        <taxon>Cytophagia</taxon>
        <taxon>Cytophagales</taxon>
        <taxon>Cesiribacteraceae</taxon>
        <taxon>Cesiribacter</taxon>
    </lineage>
</organism>
<feature type="transmembrane region" description="Helical" evidence="1">
    <location>
        <begin position="102"/>
        <end position="124"/>
    </location>
</feature>
<dbReference type="OrthoDB" id="10015517at2"/>
<keyword evidence="3" id="KW-1185">Reference proteome</keyword>
<keyword evidence="1" id="KW-0472">Membrane</keyword>
<evidence type="ECO:0000313" key="3">
    <source>
        <dbReference type="Proteomes" id="UP000011910"/>
    </source>
</evidence>
<sequence>MTPEEDEKLRQLWLGSQKEAPDGFSAFIMESLPQHQPLPEALKRPLLAPQVAGLLLALLIVGSGLTILFGGSAPAAGPPAGWQQLLLQWLGTGQQALESSPALLPGLAALSIGTILLTALDRLLKRMLLHRS</sequence>
<comment type="caution">
    <text evidence="2">The sequence shown here is derived from an EMBL/GenBank/DDBJ whole genome shotgun (WGS) entry which is preliminary data.</text>
</comment>
<protein>
    <submittedName>
        <fullName evidence="2">Uncharacterized protein</fullName>
    </submittedName>
</protein>
<keyword evidence="1" id="KW-0812">Transmembrane</keyword>
<proteinExistence type="predicted"/>
<dbReference type="Proteomes" id="UP000011910">
    <property type="component" value="Unassembled WGS sequence"/>
</dbReference>
<reference evidence="2 3" key="1">
    <citation type="journal article" date="2013" name="Genome Announc.">
        <title>Draft Genome Sequence of Cesiribacter andamanensis Strain AMV16T, Isolated from a Soil Sample from a Mud Volcano in the Andaman Islands, India.</title>
        <authorList>
            <person name="Shivaji S."/>
            <person name="Ara S."/>
            <person name="Begum Z."/>
            <person name="Srinivas T.N."/>
            <person name="Singh A."/>
            <person name="Kumar Pinnaka A."/>
        </authorList>
    </citation>
    <scope>NUCLEOTIDE SEQUENCE [LARGE SCALE GENOMIC DNA]</scope>
    <source>
        <strain evidence="2 3">AMV16</strain>
    </source>
</reference>